<dbReference type="EMBL" id="BMXP01000035">
    <property type="protein sequence ID" value="GGW98394.1"/>
    <property type="molecule type" value="Genomic_DNA"/>
</dbReference>
<comment type="caution">
    <text evidence="1">The sequence shown here is derived from an EMBL/GenBank/DDBJ whole genome shotgun (WGS) entry which is preliminary data.</text>
</comment>
<evidence type="ECO:0000313" key="2">
    <source>
        <dbReference type="Proteomes" id="UP000631300"/>
    </source>
</evidence>
<dbReference type="Proteomes" id="UP000631300">
    <property type="component" value="Unassembled WGS sequence"/>
</dbReference>
<proteinExistence type="predicted"/>
<gene>
    <name evidence="1" type="ORF">GCM10007391_35160</name>
</gene>
<keyword evidence="2" id="KW-1185">Reference proteome</keyword>
<accession>A0A918N0H1</accession>
<reference evidence="1" key="2">
    <citation type="submission" date="2020-09" db="EMBL/GenBank/DDBJ databases">
        <authorList>
            <person name="Sun Q."/>
            <person name="Kim S."/>
        </authorList>
    </citation>
    <scope>NUCLEOTIDE SEQUENCE</scope>
    <source>
        <strain evidence="1">KCTC 22164</strain>
    </source>
</reference>
<protein>
    <submittedName>
        <fullName evidence="1">Uncharacterized protein</fullName>
    </submittedName>
</protein>
<reference evidence="1" key="1">
    <citation type="journal article" date="2014" name="Int. J. Syst. Evol. Microbiol.">
        <title>Complete genome sequence of Corynebacterium casei LMG S-19264T (=DSM 44701T), isolated from a smear-ripened cheese.</title>
        <authorList>
            <consortium name="US DOE Joint Genome Institute (JGI-PGF)"/>
            <person name="Walter F."/>
            <person name="Albersmeier A."/>
            <person name="Kalinowski J."/>
            <person name="Ruckert C."/>
        </authorList>
    </citation>
    <scope>NUCLEOTIDE SEQUENCE</scope>
    <source>
        <strain evidence="1">KCTC 22164</strain>
    </source>
</reference>
<organism evidence="1 2">
    <name type="scientific">Alteromonas halophila</name>
    <dbReference type="NCBI Taxonomy" id="516698"/>
    <lineage>
        <taxon>Bacteria</taxon>
        <taxon>Pseudomonadati</taxon>
        <taxon>Pseudomonadota</taxon>
        <taxon>Gammaproteobacteria</taxon>
        <taxon>Alteromonadales</taxon>
        <taxon>Alteromonadaceae</taxon>
        <taxon>Alteromonas/Salinimonas group</taxon>
        <taxon>Alteromonas</taxon>
    </lineage>
</organism>
<dbReference type="AlphaFoldDB" id="A0A918N0H1"/>
<sequence>MCYSHMGVKEDRYASGITQPTERLAMDGETGRCTRDGLFHLSLCSPSRLNMHDGLGFAMRA</sequence>
<evidence type="ECO:0000313" key="1">
    <source>
        <dbReference type="EMBL" id="GGW98394.1"/>
    </source>
</evidence>
<name>A0A918N0H1_9ALTE</name>